<dbReference type="SUPFAM" id="SSF141452">
    <property type="entry name" value="Hcp1-like"/>
    <property type="match status" value="1"/>
</dbReference>
<keyword evidence="2" id="KW-1185">Reference proteome</keyword>
<dbReference type="AlphaFoldDB" id="A0A1K2HKV8"/>
<dbReference type="RefSeq" id="WP_072428915.1">
    <property type="nucleotide sequence ID" value="NZ_FPKR01000009.1"/>
</dbReference>
<dbReference type="EMBL" id="FPKR01000009">
    <property type="protein sequence ID" value="SFZ77407.1"/>
    <property type="molecule type" value="Genomic_DNA"/>
</dbReference>
<dbReference type="InterPro" id="IPR008514">
    <property type="entry name" value="T6SS_Hcp"/>
</dbReference>
<organism evidence="1 2">
    <name type="scientific">Chitinimonas taiwanensis DSM 18899</name>
    <dbReference type="NCBI Taxonomy" id="1121279"/>
    <lineage>
        <taxon>Bacteria</taxon>
        <taxon>Pseudomonadati</taxon>
        <taxon>Pseudomonadota</taxon>
        <taxon>Betaproteobacteria</taxon>
        <taxon>Neisseriales</taxon>
        <taxon>Chitinibacteraceae</taxon>
        <taxon>Chitinimonas</taxon>
    </lineage>
</organism>
<gene>
    <name evidence="1" type="ORF">SAMN02745887_02406</name>
</gene>
<dbReference type="Proteomes" id="UP000186513">
    <property type="component" value="Unassembled WGS sequence"/>
</dbReference>
<evidence type="ECO:0000313" key="1">
    <source>
        <dbReference type="EMBL" id="SFZ77407.1"/>
    </source>
</evidence>
<dbReference type="PANTHER" id="PTHR36152">
    <property type="entry name" value="CYTOPLASMIC PROTEIN-RELATED"/>
    <property type="match status" value="1"/>
</dbReference>
<proteinExistence type="predicted"/>
<dbReference type="PANTHER" id="PTHR36152:SF1">
    <property type="entry name" value="UBIQUITIN-LIKE DOMAIN-CONTAINING PROTEIN"/>
    <property type="match status" value="1"/>
</dbReference>
<dbReference type="InterPro" id="IPR036624">
    <property type="entry name" value="Hcp1-lik_sf"/>
</dbReference>
<accession>A0A1K2HKV8</accession>
<dbReference type="Pfam" id="PF05638">
    <property type="entry name" value="T6SS_HCP"/>
    <property type="match status" value="1"/>
</dbReference>
<dbReference type="InterPro" id="IPR053165">
    <property type="entry name" value="HSI-I_assembly_Hcp1"/>
</dbReference>
<sequence length="167" mass="18515">MKDIYVKFNGKFKIDGESNDSEHQKWLEVESWAHQIKQPKSATASSAGGHTAERCEHGDMQFQKFLDLTSPKLWEACSAGHTFDEVVIDFMRADGAKRVKYLEIKLKHVIVSSVSPDVSGEGVPSERFSLKYAAIQWTYVAQAIAGGQKGNSTGAWSLAKNTNQYTA</sequence>
<evidence type="ECO:0000313" key="2">
    <source>
        <dbReference type="Proteomes" id="UP000186513"/>
    </source>
</evidence>
<protein>
    <submittedName>
        <fullName evidence="1">Type VI secretion system secreted protein Hcp</fullName>
    </submittedName>
</protein>
<reference evidence="1 2" key="1">
    <citation type="submission" date="2016-11" db="EMBL/GenBank/DDBJ databases">
        <authorList>
            <person name="Jaros S."/>
            <person name="Januszkiewicz K."/>
            <person name="Wedrychowicz H."/>
        </authorList>
    </citation>
    <scope>NUCLEOTIDE SEQUENCE [LARGE SCALE GENOMIC DNA]</scope>
    <source>
        <strain evidence="1 2">DSM 18899</strain>
    </source>
</reference>
<dbReference type="NCBIfam" id="TIGR03344">
    <property type="entry name" value="VI_effect_Hcp1"/>
    <property type="match status" value="1"/>
</dbReference>
<dbReference type="Gene3D" id="2.30.110.20">
    <property type="entry name" value="Hcp1-like"/>
    <property type="match status" value="1"/>
</dbReference>
<dbReference type="OrthoDB" id="5066999at2"/>
<name>A0A1K2HKV8_9NEIS</name>
<dbReference type="STRING" id="1121279.SAMN02745887_02406"/>